<proteinExistence type="predicted"/>
<accession>A0A7C3UWD9</accession>
<evidence type="ECO:0000259" key="2">
    <source>
        <dbReference type="Pfam" id="PF02470"/>
    </source>
</evidence>
<gene>
    <name evidence="3" type="ORF">ENW96_02060</name>
</gene>
<dbReference type="InterPro" id="IPR003399">
    <property type="entry name" value="Mce/MlaD"/>
</dbReference>
<keyword evidence="1" id="KW-0812">Transmembrane</keyword>
<dbReference type="PANTHER" id="PTHR33371:SF4">
    <property type="entry name" value="INTERMEMBRANE PHOSPHOLIPID TRANSPORT SYSTEM BINDING PROTEIN MLAD"/>
    <property type="match status" value="1"/>
</dbReference>
<dbReference type="AlphaFoldDB" id="A0A7C3UWD9"/>
<protein>
    <submittedName>
        <fullName evidence="3">MCE family protein</fullName>
    </submittedName>
</protein>
<feature type="transmembrane region" description="Helical" evidence="1">
    <location>
        <begin position="6"/>
        <end position="29"/>
    </location>
</feature>
<evidence type="ECO:0000256" key="1">
    <source>
        <dbReference type="SAM" id="Phobius"/>
    </source>
</evidence>
<comment type="caution">
    <text evidence="3">The sequence shown here is derived from an EMBL/GenBank/DDBJ whole genome shotgun (WGS) entry which is preliminary data.</text>
</comment>
<keyword evidence="1" id="KW-0472">Membrane</keyword>
<sequence length="338" mass="36868">MISQKYETIVGLFVVASLTALLIMVLIIARKEGLWQNYIEYHAVFKNVSGLRVGSEVRLAGGVVGSVTRTVVRSDGKILVTFEVLEKYRDQIRENSLATIGMIGLLGDRALDISAGTPDKPIIPPEGLVAAQEPFDLQELMARAAPSLESIQKAFENLARITADMENPKGDFRMALANIRETFQKINAGEGTLGLLVTDPRLYLHTMATIGAAQKFVDSLNKPKGALGMILHDPEVKAEIKKVLKDIEVVAANLRQGSRPLSESLGKLPAMVERVQAFLKNLDRAGEGLPDLVDSGQSALADVDQVAEGAKKLPILRRYVPKAKERTIQVDKDIKGKH</sequence>
<keyword evidence="1" id="KW-1133">Transmembrane helix</keyword>
<reference evidence="3" key="1">
    <citation type="journal article" date="2020" name="mSystems">
        <title>Genome- and Community-Level Interaction Insights into Carbon Utilization and Element Cycling Functions of Hydrothermarchaeota in Hydrothermal Sediment.</title>
        <authorList>
            <person name="Zhou Z."/>
            <person name="Liu Y."/>
            <person name="Xu W."/>
            <person name="Pan J."/>
            <person name="Luo Z.H."/>
            <person name="Li M."/>
        </authorList>
    </citation>
    <scope>NUCLEOTIDE SEQUENCE [LARGE SCALE GENOMIC DNA]</scope>
    <source>
        <strain evidence="3">SpSt-897</strain>
    </source>
</reference>
<feature type="domain" description="Mce/MlaD" evidence="2">
    <location>
        <begin position="38"/>
        <end position="116"/>
    </location>
</feature>
<dbReference type="PANTHER" id="PTHR33371">
    <property type="entry name" value="INTERMEMBRANE PHOSPHOLIPID TRANSPORT SYSTEM BINDING PROTEIN MLAD-RELATED"/>
    <property type="match status" value="1"/>
</dbReference>
<evidence type="ECO:0000313" key="3">
    <source>
        <dbReference type="EMBL" id="HGF33156.1"/>
    </source>
</evidence>
<organism evidence="3">
    <name type="scientific">Desulfobacca acetoxidans</name>
    <dbReference type="NCBI Taxonomy" id="60893"/>
    <lineage>
        <taxon>Bacteria</taxon>
        <taxon>Pseudomonadati</taxon>
        <taxon>Thermodesulfobacteriota</taxon>
        <taxon>Desulfobaccia</taxon>
        <taxon>Desulfobaccales</taxon>
        <taxon>Desulfobaccaceae</taxon>
        <taxon>Desulfobacca</taxon>
    </lineage>
</organism>
<dbReference type="GO" id="GO:0005543">
    <property type="term" value="F:phospholipid binding"/>
    <property type="evidence" value="ECO:0007669"/>
    <property type="project" value="TreeGrafter"/>
</dbReference>
<dbReference type="Pfam" id="PF02470">
    <property type="entry name" value="MlaD"/>
    <property type="match status" value="1"/>
</dbReference>
<dbReference type="EMBL" id="DTMF01000054">
    <property type="protein sequence ID" value="HGF33156.1"/>
    <property type="molecule type" value="Genomic_DNA"/>
</dbReference>
<name>A0A7C3UWD9_9BACT</name>
<dbReference type="GO" id="GO:0005548">
    <property type="term" value="F:phospholipid transporter activity"/>
    <property type="evidence" value="ECO:0007669"/>
    <property type="project" value="TreeGrafter"/>
</dbReference>
<dbReference type="InterPro" id="IPR052336">
    <property type="entry name" value="MlaD_Phospholipid_Transporter"/>
</dbReference>